<keyword evidence="2" id="KW-1185">Reference proteome</keyword>
<reference evidence="1" key="2">
    <citation type="journal article" date="2022" name="New Phytol.">
        <title>Evolutionary transition to the ectomycorrhizal habit in the genomes of a hyperdiverse lineage of mushroom-forming fungi.</title>
        <authorList>
            <person name="Looney B."/>
            <person name="Miyauchi S."/>
            <person name="Morin E."/>
            <person name="Drula E."/>
            <person name="Courty P.E."/>
            <person name="Kohler A."/>
            <person name="Kuo A."/>
            <person name="LaButti K."/>
            <person name="Pangilinan J."/>
            <person name="Lipzen A."/>
            <person name="Riley R."/>
            <person name="Andreopoulos W."/>
            <person name="He G."/>
            <person name="Johnson J."/>
            <person name="Nolan M."/>
            <person name="Tritt A."/>
            <person name="Barry K.W."/>
            <person name="Grigoriev I.V."/>
            <person name="Nagy L.G."/>
            <person name="Hibbett D."/>
            <person name="Henrissat B."/>
            <person name="Matheny P.B."/>
            <person name="Labbe J."/>
            <person name="Martin F.M."/>
        </authorList>
    </citation>
    <scope>NUCLEOTIDE SEQUENCE</scope>
    <source>
        <strain evidence="1">HHB10654</strain>
    </source>
</reference>
<evidence type="ECO:0000313" key="2">
    <source>
        <dbReference type="Proteomes" id="UP000814140"/>
    </source>
</evidence>
<protein>
    <submittedName>
        <fullName evidence="1">Uncharacterized protein</fullName>
    </submittedName>
</protein>
<dbReference type="EMBL" id="MU277212">
    <property type="protein sequence ID" value="KAI0061508.1"/>
    <property type="molecule type" value="Genomic_DNA"/>
</dbReference>
<comment type="caution">
    <text evidence="1">The sequence shown here is derived from an EMBL/GenBank/DDBJ whole genome shotgun (WGS) entry which is preliminary data.</text>
</comment>
<organism evidence="1 2">
    <name type="scientific">Artomyces pyxidatus</name>
    <dbReference type="NCBI Taxonomy" id="48021"/>
    <lineage>
        <taxon>Eukaryota</taxon>
        <taxon>Fungi</taxon>
        <taxon>Dikarya</taxon>
        <taxon>Basidiomycota</taxon>
        <taxon>Agaricomycotina</taxon>
        <taxon>Agaricomycetes</taxon>
        <taxon>Russulales</taxon>
        <taxon>Auriscalpiaceae</taxon>
        <taxon>Artomyces</taxon>
    </lineage>
</organism>
<dbReference type="Proteomes" id="UP000814140">
    <property type="component" value="Unassembled WGS sequence"/>
</dbReference>
<reference evidence="1" key="1">
    <citation type="submission" date="2021-03" db="EMBL/GenBank/DDBJ databases">
        <authorList>
            <consortium name="DOE Joint Genome Institute"/>
            <person name="Ahrendt S."/>
            <person name="Looney B.P."/>
            <person name="Miyauchi S."/>
            <person name="Morin E."/>
            <person name="Drula E."/>
            <person name="Courty P.E."/>
            <person name="Chicoki N."/>
            <person name="Fauchery L."/>
            <person name="Kohler A."/>
            <person name="Kuo A."/>
            <person name="Labutti K."/>
            <person name="Pangilinan J."/>
            <person name="Lipzen A."/>
            <person name="Riley R."/>
            <person name="Andreopoulos W."/>
            <person name="He G."/>
            <person name="Johnson J."/>
            <person name="Barry K.W."/>
            <person name="Grigoriev I.V."/>
            <person name="Nagy L."/>
            <person name="Hibbett D."/>
            <person name="Henrissat B."/>
            <person name="Matheny P.B."/>
            <person name="Labbe J."/>
            <person name="Martin F."/>
        </authorList>
    </citation>
    <scope>NUCLEOTIDE SEQUENCE</scope>
    <source>
        <strain evidence="1">HHB10654</strain>
    </source>
</reference>
<evidence type="ECO:0000313" key="1">
    <source>
        <dbReference type="EMBL" id="KAI0061508.1"/>
    </source>
</evidence>
<sequence length="133" mass="14308">MVIDPNLSTFFDEQPILFVLLTHRNPAYPACLHLTSLVSASLASAALSSYMFCLPVFLQDKVLTLRQATHPLVTAPAPRGCFYADPADRLLSLELGTRGSRAAYILDVPARRPLACPGTPGARVTVVPSASEQ</sequence>
<gene>
    <name evidence="1" type="ORF">BV25DRAFT_763526</name>
</gene>
<name>A0ACB8T081_9AGAM</name>
<accession>A0ACB8T081</accession>
<proteinExistence type="predicted"/>